<dbReference type="RefSeq" id="WP_369602529.1">
    <property type="nucleotide sequence ID" value="NZ_CP154858.1"/>
</dbReference>
<evidence type="ECO:0000256" key="5">
    <source>
        <dbReference type="ARBA" id="ARBA00023136"/>
    </source>
</evidence>
<gene>
    <name evidence="7" type="ORF">AAIA72_06130</name>
</gene>
<dbReference type="InterPro" id="IPR005538">
    <property type="entry name" value="LrgA/CidA"/>
</dbReference>
<name>A0AB39UZL4_9GAMM</name>
<dbReference type="GO" id="GO:0005886">
    <property type="term" value="C:plasma membrane"/>
    <property type="evidence" value="ECO:0007669"/>
    <property type="project" value="UniProtKB-SubCell"/>
</dbReference>
<proteinExistence type="predicted"/>
<evidence type="ECO:0000313" key="7">
    <source>
        <dbReference type="EMBL" id="XDT73543.1"/>
    </source>
</evidence>
<dbReference type="AlphaFoldDB" id="A0AB39UZL4"/>
<keyword evidence="2" id="KW-1003">Cell membrane</keyword>
<dbReference type="KEGG" id="tcd:AAIA72_06130"/>
<keyword evidence="5 6" id="KW-0472">Membrane</keyword>
<keyword evidence="4 6" id="KW-1133">Transmembrane helix</keyword>
<evidence type="ECO:0000256" key="1">
    <source>
        <dbReference type="ARBA" id="ARBA00004651"/>
    </source>
</evidence>
<protein>
    <submittedName>
        <fullName evidence="7">CidA/LrgA family protein</fullName>
    </submittedName>
</protein>
<dbReference type="PANTHER" id="PTHR33931">
    <property type="entry name" value="HOLIN-LIKE PROTEIN CIDA-RELATED"/>
    <property type="match status" value="1"/>
</dbReference>
<organism evidence="7">
    <name type="scientific">Thermohahella caldifontis</name>
    <dbReference type="NCBI Taxonomy" id="3142973"/>
    <lineage>
        <taxon>Bacteria</taxon>
        <taxon>Pseudomonadati</taxon>
        <taxon>Pseudomonadota</taxon>
        <taxon>Gammaproteobacteria</taxon>
        <taxon>Oceanospirillales</taxon>
        <taxon>Hahellaceae</taxon>
        <taxon>Thermohahella</taxon>
    </lineage>
</organism>
<feature type="transmembrane region" description="Helical" evidence="6">
    <location>
        <begin position="86"/>
        <end position="108"/>
    </location>
</feature>
<evidence type="ECO:0000256" key="4">
    <source>
        <dbReference type="ARBA" id="ARBA00022989"/>
    </source>
</evidence>
<reference evidence="7" key="1">
    <citation type="submission" date="2024-05" db="EMBL/GenBank/DDBJ databases">
        <title>Genome sequencing of novel strain.</title>
        <authorList>
            <person name="Ganbat D."/>
            <person name="Ganbat S."/>
            <person name="Lee S.-J."/>
        </authorList>
    </citation>
    <scope>NUCLEOTIDE SEQUENCE</scope>
    <source>
        <strain evidence="7">SMD15-11</strain>
    </source>
</reference>
<evidence type="ECO:0000256" key="3">
    <source>
        <dbReference type="ARBA" id="ARBA00022692"/>
    </source>
</evidence>
<dbReference type="Pfam" id="PF03788">
    <property type="entry name" value="LrgA"/>
    <property type="match status" value="1"/>
</dbReference>
<keyword evidence="3 6" id="KW-0812">Transmembrane</keyword>
<feature type="transmembrane region" description="Helical" evidence="6">
    <location>
        <begin position="60"/>
        <end position="80"/>
    </location>
</feature>
<dbReference type="EMBL" id="CP154858">
    <property type="protein sequence ID" value="XDT73543.1"/>
    <property type="molecule type" value="Genomic_DNA"/>
</dbReference>
<evidence type="ECO:0000256" key="2">
    <source>
        <dbReference type="ARBA" id="ARBA00022475"/>
    </source>
</evidence>
<comment type="subcellular location">
    <subcellularLocation>
        <location evidence="1">Cell membrane</location>
        <topology evidence="1">Multi-pass membrane protein</topology>
    </subcellularLocation>
</comment>
<sequence length="122" mass="13111">MTRYLIHLSVLLSFQWAGAFISARLPFPLPGPVAGMLLLLAALFLIGDQRSLHLRHTSKGLIQLLPLWFIPAGAGFVSMAAPLAQYGWSLGGVVLGSTVLTFLATLLISQWLTAGESGHDTR</sequence>
<dbReference type="PANTHER" id="PTHR33931:SF2">
    <property type="entry name" value="HOLIN-LIKE PROTEIN CIDA"/>
    <property type="match status" value="1"/>
</dbReference>
<accession>A0AB39UZL4</accession>
<feature type="transmembrane region" description="Helical" evidence="6">
    <location>
        <begin position="29"/>
        <end position="48"/>
    </location>
</feature>
<evidence type="ECO:0000256" key="6">
    <source>
        <dbReference type="SAM" id="Phobius"/>
    </source>
</evidence>